<keyword evidence="2" id="KW-1185">Reference proteome</keyword>
<proteinExistence type="predicted"/>
<reference evidence="1 2" key="1">
    <citation type="submission" date="2015-04" db="EMBL/GenBank/DDBJ databases">
        <authorList>
            <person name="Syromyatnikov M.Y."/>
            <person name="Popov V.N."/>
        </authorList>
    </citation>
    <scope>NUCLEOTIDE SEQUENCE [LARGE SCALE GENOMIC DNA]</scope>
</reference>
<name>A0A1J1I3N2_9DIPT</name>
<protein>
    <submittedName>
        <fullName evidence="1">CLUMA_CG007883, isoform A</fullName>
    </submittedName>
</protein>
<evidence type="ECO:0000313" key="1">
    <source>
        <dbReference type="EMBL" id="CRK94370.1"/>
    </source>
</evidence>
<gene>
    <name evidence="1" type="ORF">CLUMA_CG007883</name>
</gene>
<dbReference type="Proteomes" id="UP000183832">
    <property type="component" value="Unassembled WGS sequence"/>
</dbReference>
<sequence>MLVSYYNIEPFAIVSSNLEENYLLMHELMSQHLDGREIFFTIEKIFVFHFSLEKKEYSGNIIIIEIIYKRFPVTVVSCCFSKGLNGVFHPKGISKTEQ</sequence>
<organism evidence="1 2">
    <name type="scientific">Clunio marinus</name>
    <dbReference type="NCBI Taxonomy" id="568069"/>
    <lineage>
        <taxon>Eukaryota</taxon>
        <taxon>Metazoa</taxon>
        <taxon>Ecdysozoa</taxon>
        <taxon>Arthropoda</taxon>
        <taxon>Hexapoda</taxon>
        <taxon>Insecta</taxon>
        <taxon>Pterygota</taxon>
        <taxon>Neoptera</taxon>
        <taxon>Endopterygota</taxon>
        <taxon>Diptera</taxon>
        <taxon>Nematocera</taxon>
        <taxon>Chironomoidea</taxon>
        <taxon>Chironomidae</taxon>
        <taxon>Clunio</taxon>
    </lineage>
</organism>
<accession>A0A1J1I3N2</accession>
<dbReference type="OrthoDB" id="6605882at2759"/>
<dbReference type="AlphaFoldDB" id="A0A1J1I3N2"/>
<evidence type="ECO:0000313" key="2">
    <source>
        <dbReference type="Proteomes" id="UP000183832"/>
    </source>
</evidence>
<dbReference type="EMBL" id="CVRI01000038">
    <property type="protein sequence ID" value="CRK94370.1"/>
    <property type="molecule type" value="Genomic_DNA"/>
</dbReference>